<accession>A0AAD7DWX3</accession>
<feature type="compositionally biased region" description="Basic and acidic residues" evidence="1">
    <location>
        <begin position="25"/>
        <end position="40"/>
    </location>
</feature>
<protein>
    <submittedName>
        <fullName evidence="2">Uncharacterized protein</fullName>
    </submittedName>
</protein>
<name>A0AAD7DWX3_MYCRO</name>
<dbReference type="AlphaFoldDB" id="A0AAD7DWX3"/>
<dbReference type="Proteomes" id="UP001221757">
    <property type="component" value="Unassembled WGS sequence"/>
</dbReference>
<gene>
    <name evidence="2" type="ORF">B0H17DRAFT_163965</name>
</gene>
<feature type="region of interest" description="Disordered" evidence="1">
    <location>
        <begin position="68"/>
        <end position="149"/>
    </location>
</feature>
<dbReference type="EMBL" id="JARKIE010000016">
    <property type="protein sequence ID" value="KAJ7701758.1"/>
    <property type="molecule type" value="Genomic_DNA"/>
</dbReference>
<proteinExistence type="predicted"/>
<evidence type="ECO:0000256" key="1">
    <source>
        <dbReference type="SAM" id="MobiDB-lite"/>
    </source>
</evidence>
<feature type="compositionally biased region" description="Basic and acidic residues" evidence="1">
    <location>
        <begin position="72"/>
        <end position="88"/>
    </location>
</feature>
<feature type="region of interest" description="Disordered" evidence="1">
    <location>
        <begin position="22"/>
        <end position="42"/>
    </location>
</feature>
<comment type="caution">
    <text evidence="2">The sequence shown here is derived from an EMBL/GenBank/DDBJ whole genome shotgun (WGS) entry which is preliminary data.</text>
</comment>
<reference evidence="2" key="1">
    <citation type="submission" date="2023-03" db="EMBL/GenBank/DDBJ databases">
        <title>Massive genome expansion in bonnet fungi (Mycena s.s.) driven by repeated elements and novel gene families across ecological guilds.</title>
        <authorList>
            <consortium name="Lawrence Berkeley National Laboratory"/>
            <person name="Harder C.B."/>
            <person name="Miyauchi S."/>
            <person name="Viragh M."/>
            <person name="Kuo A."/>
            <person name="Thoen E."/>
            <person name="Andreopoulos B."/>
            <person name="Lu D."/>
            <person name="Skrede I."/>
            <person name="Drula E."/>
            <person name="Henrissat B."/>
            <person name="Morin E."/>
            <person name="Kohler A."/>
            <person name="Barry K."/>
            <person name="LaButti K."/>
            <person name="Morin E."/>
            <person name="Salamov A."/>
            <person name="Lipzen A."/>
            <person name="Mereny Z."/>
            <person name="Hegedus B."/>
            <person name="Baldrian P."/>
            <person name="Stursova M."/>
            <person name="Weitz H."/>
            <person name="Taylor A."/>
            <person name="Grigoriev I.V."/>
            <person name="Nagy L.G."/>
            <person name="Martin F."/>
            <person name="Kauserud H."/>
        </authorList>
    </citation>
    <scope>NUCLEOTIDE SEQUENCE</scope>
    <source>
        <strain evidence="2">CBHHK067</strain>
    </source>
</reference>
<evidence type="ECO:0000313" key="3">
    <source>
        <dbReference type="Proteomes" id="UP001221757"/>
    </source>
</evidence>
<sequence>MGGTTEGERFQNTACLVGVSAGSRTLERTTRNERRVKERGAFPASGFDTYETRTRGCRWASGALSAWCGGQRRGEDDGTGGRRREDLSKANQYQGGRKEGRELTTVTPKSNSNPRTAQPTPPASKRVHPRARVSLSRVDHVPRRARRPGVPSLPHILVFAPWSSLERSRWWWWGVWYSSSSSSPAGRASTGEGCQGDGASKEPDPRLSIPARHIHPACSWCPPRRLRLGSWLRTARGAAAGRRVDA</sequence>
<organism evidence="2 3">
    <name type="scientific">Mycena rosella</name>
    <name type="common">Pink bonnet</name>
    <name type="synonym">Agaricus rosellus</name>
    <dbReference type="NCBI Taxonomy" id="1033263"/>
    <lineage>
        <taxon>Eukaryota</taxon>
        <taxon>Fungi</taxon>
        <taxon>Dikarya</taxon>
        <taxon>Basidiomycota</taxon>
        <taxon>Agaricomycotina</taxon>
        <taxon>Agaricomycetes</taxon>
        <taxon>Agaricomycetidae</taxon>
        <taxon>Agaricales</taxon>
        <taxon>Marasmiineae</taxon>
        <taxon>Mycenaceae</taxon>
        <taxon>Mycena</taxon>
    </lineage>
</organism>
<feature type="compositionally biased region" description="Polar residues" evidence="1">
    <location>
        <begin position="104"/>
        <end position="118"/>
    </location>
</feature>
<feature type="region of interest" description="Disordered" evidence="1">
    <location>
        <begin position="180"/>
        <end position="208"/>
    </location>
</feature>
<keyword evidence="3" id="KW-1185">Reference proteome</keyword>
<evidence type="ECO:0000313" key="2">
    <source>
        <dbReference type="EMBL" id="KAJ7701758.1"/>
    </source>
</evidence>